<evidence type="ECO:0000256" key="1">
    <source>
        <dbReference type="SAM" id="MobiDB-lite"/>
    </source>
</evidence>
<keyword evidence="4" id="KW-1185">Reference proteome</keyword>
<dbReference type="InterPro" id="IPR000286">
    <property type="entry name" value="HDACs"/>
</dbReference>
<dbReference type="InterPro" id="IPR023696">
    <property type="entry name" value="Ureohydrolase_dom_sf"/>
</dbReference>
<evidence type="ECO:0000313" key="4">
    <source>
        <dbReference type="Proteomes" id="UP000232875"/>
    </source>
</evidence>
<feature type="domain" description="Histone deacetylase" evidence="2">
    <location>
        <begin position="431"/>
        <end position="582"/>
    </location>
</feature>
<dbReference type="STRING" id="2020962.A0A2N1JCX9"/>
<dbReference type="AlphaFoldDB" id="A0A2N1JCX9"/>
<dbReference type="Pfam" id="PF00850">
    <property type="entry name" value="Hist_deacetyl"/>
    <property type="match status" value="2"/>
</dbReference>
<proteinExistence type="predicted"/>
<feature type="region of interest" description="Disordered" evidence="1">
    <location>
        <begin position="6"/>
        <end position="59"/>
    </location>
</feature>
<organism evidence="3 4">
    <name type="scientific">Malassezia vespertilionis</name>
    <dbReference type="NCBI Taxonomy" id="2020962"/>
    <lineage>
        <taxon>Eukaryota</taxon>
        <taxon>Fungi</taxon>
        <taxon>Dikarya</taxon>
        <taxon>Basidiomycota</taxon>
        <taxon>Ustilaginomycotina</taxon>
        <taxon>Malasseziomycetes</taxon>
        <taxon>Malasseziales</taxon>
        <taxon>Malasseziaceae</taxon>
        <taxon>Malassezia</taxon>
    </lineage>
</organism>
<gene>
    <name evidence="3" type="ORF">MVES_001704</name>
</gene>
<dbReference type="Gene3D" id="3.40.800.20">
    <property type="entry name" value="Histone deacetylase domain"/>
    <property type="match status" value="1"/>
</dbReference>
<evidence type="ECO:0000259" key="2">
    <source>
        <dbReference type="Pfam" id="PF00850"/>
    </source>
</evidence>
<dbReference type="Proteomes" id="UP000232875">
    <property type="component" value="Unassembled WGS sequence"/>
</dbReference>
<dbReference type="EMBL" id="KZ454989">
    <property type="protein sequence ID" value="PKI84420.1"/>
    <property type="molecule type" value="Genomic_DNA"/>
</dbReference>
<dbReference type="SUPFAM" id="SSF52768">
    <property type="entry name" value="Arginase/deacetylase"/>
    <property type="match status" value="1"/>
</dbReference>
<dbReference type="GO" id="GO:0005634">
    <property type="term" value="C:nucleus"/>
    <property type="evidence" value="ECO:0007669"/>
    <property type="project" value="TreeGrafter"/>
</dbReference>
<reference evidence="3 4" key="1">
    <citation type="submission" date="2017-10" db="EMBL/GenBank/DDBJ databases">
        <title>A novel species of cold-tolerant Malassezia isolated from bats.</title>
        <authorList>
            <person name="Lorch J.M."/>
            <person name="Palmer J.M."/>
            <person name="Vanderwolf K.J."/>
            <person name="Schmidt K.Z."/>
            <person name="Verant M.L."/>
            <person name="Weller T.J."/>
            <person name="Blehert D.S."/>
        </authorList>
    </citation>
    <scope>NUCLEOTIDE SEQUENCE [LARGE SCALE GENOMIC DNA]</scope>
    <source>
        <strain evidence="3 4">NWHC:44797-103</strain>
    </source>
</reference>
<sequence>MVFIVKLPPRNAAEKTPSGVESAQDAVSNPHTPEQKSVPRASHTPKQHTRTAPTTPSTAHVDVLLAPSVLQHKYVRGVDKSSIVERPERIRAALLGIAGAFGMGMDETTHDPSTLDDLADILSGMRVQEGGAQERMRVFTTQCSLDLDAPSEALRLVHAHADEPATYSLATAYNGEEMHVPHTHTSRVAALAARAPSVPPGTVQRRHCVSNAFSDMSSDDGEGDKRMHPSEVPAELPQGDLYLCGPHAEGMDGGSRTAIAHALGASTEAVDRVVAAACSSVTTSTQIRPAQATLLPTLQQPDAVAHIPAKRAFVLSRPPGHHCSGNEPQGFCWVNNAAVAAAHGYIEHGIDRVVVLDIDLHHGNGTQTLAWRMNADAALHDADRNARLAALGNASRTSRGSARTAARAAEMQGAWVREQAEEQLVGKRGLRVFYGSVHDIESFPCENGDVEMIRNASVCLDGAHDQWIWNVHLDKHDDDAEFDAAYTTKYAPLFDHARRFVRDTLAFPSRTLVVISCGFDACTHEYPGMQRHGKHVPPAFYARFARDAANLADEVAQGKLVSLLEGGYSDRALASGALAHIGGLAHEPWAYATNTWSLEHLALLERMAKRVLAAAAAAATASVSMRRPASFPRWVVRASEYFAAFQRACHITANPLEVHDVVSAPRSTTKGVLRGLADLSVTDTPSKSASGHALRDRTILRTRSQLNLAYADATPVRARRGPRPAQYRVASIPSSPETPKISDPSVLLPGALVVESVPSTPRKELVVKESSAN</sequence>
<feature type="domain" description="Histone deacetylase" evidence="2">
    <location>
        <begin position="255"/>
        <end position="372"/>
    </location>
</feature>
<feature type="compositionally biased region" description="Polar residues" evidence="1">
    <location>
        <begin position="19"/>
        <end position="32"/>
    </location>
</feature>
<dbReference type="GO" id="GO:0010468">
    <property type="term" value="P:regulation of gene expression"/>
    <property type="evidence" value="ECO:0007669"/>
    <property type="project" value="UniProtKB-ARBA"/>
</dbReference>
<protein>
    <recommendedName>
        <fullName evidence="2">Histone deacetylase domain-containing protein</fullName>
    </recommendedName>
</protein>
<dbReference type="OrthoDB" id="5232919at2759"/>
<accession>A0A2N1JCX9</accession>
<dbReference type="InterPro" id="IPR037138">
    <property type="entry name" value="His_deacetylse_dom_sf"/>
</dbReference>
<dbReference type="PANTHER" id="PTHR47558">
    <property type="entry name" value="HISTONE DEACETYLASE HOS3"/>
    <property type="match status" value="1"/>
</dbReference>
<evidence type="ECO:0000313" key="3">
    <source>
        <dbReference type="EMBL" id="PKI84420.1"/>
    </source>
</evidence>
<name>A0A2N1JCX9_9BASI</name>
<dbReference type="GO" id="GO:0004407">
    <property type="term" value="F:histone deacetylase activity"/>
    <property type="evidence" value="ECO:0007669"/>
    <property type="project" value="TreeGrafter"/>
</dbReference>
<dbReference type="PANTHER" id="PTHR47558:SF1">
    <property type="entry name" value="HISTONE DEACETYLASE HOS3"/>
    <property type="match status" value="1"/>
</dbReference>
<dbReference type="InterPro" id="IPR023801">
    <property type="entry name" value="His_deacetylse_dom"/>
</dbReference>
<dbReference type="InterPro" id="IPR053244">
    <property type="entry name" value="HDAC_HD_type_1"/>
</dbReference>
<dbReference type="PRINTS" id="PR01270">
    <property type="entry name" value="HDASUPER"/>
</dbReference>